<evidence type="ECO:0008006" key="5">
    <source>
        <dbReference type="Google" id="ProtNLM"/>
    </source>
</evidence>
<proteinExistence type="predicted"/>
<reference evidence="3 4" key="1">
    <citation type="submission" date="2019-10" db="EMBL/GenBank/DDBJ databases">
        <title>A soil myxobacterium in the family Polyangiaceae.</title>
        <authorList>
            <person name="Li Y."/>
            <person name="Wang J."/>
        </authorList>
    </citation>
    <scope>NUCLEOTIDE SEQUENCE [LARGE SCALE GENOMIC DNA]</scope>
    <source>
        <strain evidence="3 4">DSM 14734</strain>
    </source>
</reference>
<keyword evidence="4" id="KW-1185">Reference proteome</keyword>
<feature type="chain" id="PRO_5026731246" description="Outer membrane beta-barrel protein" evidence="2">
    <location>
        <begin position="25"/>
        <end position="234"/>
    </location>
</feature>
<dbReference type="OrthoDB" id="966005at2"/>
<dbReference type="Proteomes" id="UP000440224">
    <property type="component" value="Unassembled WGS sequence"/>
</dbReference>
<feature type="signal peptide" evidence="2">
    <location>
        <begin position="1"/>
        <end position="24"/>
    </location>
</feature>
<organism evidence="3 4">
    <name type="scientific">Polyangium spumosum</name>
    <dbReference type="NCBI Taxonomy" id="889282"/>
    <lineage>
        <taxon>Bacteria</taxon>
        <taxon>Pseudomonadati</taxon>
        <taxon>Myxococcota</taxon>
        <taxon>Polyangia</taxon>
        <taxon>Polyangiales</taxon>
        <taxon>Polyangiaceae</taxon>
        <taxon>Polyangium</taxon>
    </lineage>
</organism>
<dbReference type="EMBL" id="WJIE01000006">
    <property type="protein sequence ID" value="MRG94592.1"/>
    <property type="molecule type" value="Genomic_DNA"/>
</dbReference>
<feature type="compositionally biased region" description="Pro residues" evidence="1">
    <location>
        <begin position="48"/>
        <end position="60"/>
    </location>
</feature>
<sequence>MATISSYCIAASALLLLTPSVAFAQEGEAAPPAPEGQAAPPAAEAPPAAAPPPAAPPPAAAPAEPKEDTKDKPAPNSVYAEGLGAGLWYSLNYERRVIDDLGVRVGISYISIGASIDTGAGSSSASASLLTFPITASYLGLRSGKHALEAGGGVSITYATAQASNSFGSSASGSGVGAYGTAMVGYRLHPVDGAGFQFRVGAMALIGPGFNVFGDDPTAVGVLPFGYISFGAGF</sequence>
<feature type="compositionally biased region" description="Basic and acidic residues" evidence="1">
    <location>
        <begin position="64"/>
        <end position="73"/>
    </location>
</feature>
<evidence type="ECO:0000313" key="4">
    <source>
        <dbReference type="Proteomes" id="UP000440224"/>
    </source>
</evidence>
<protein>
    <recommendedName>
        <fullName evidence="5">Outer membrane beta-barrel protein</fullName>
    </recommendedName>
</protein>
<accession>A0A6N7PQY1</accession>
<evidence type="ECO:0000256" key="2">
    <source>
        <dbReference type="SAM" id="SignalP"/>
    </source>
</evidence>
<feature type="compositionally biased region" description="Low complexity" evidence="1">
    <location>
        <begin position="27"/>
        <end position="47"/>
    </location>
</feature>
<gene>
    <name evidence="3" type="ORF">GF068_22115</name>
</gene>
<dbReference type="RefSeq" id="WP_153821428.1">
    <property type="nucleotide sequence ID" value="NZ_WJIE01000006.1"/>
</dbReference>
<feature type="region of interest" description="Disordered" evidence="1">
    <location>
        <begin position="27"/>
        <end position="76"/>
    </location>
</feature>
<dbReference type="AlphaFoldDB" id="A0A6N7PQY1"/>
<comment type="caution">
    <text evidence="3">The sequence shown here is derived from an EMBL/GenBank/DDBJ whole genome shotgun (WGS) entry which is preliminary data.</text>
</comment>
<evidence type="ECO:0000256" key="1">
    <source>
        <dbReference type="SAM" id="MobiDB-lite"/>
    </source>
</evidence>
<name>A0A6N7PQY1_9BACT</name>
<keyword evidence="2" id="KW-0732">Signal</keyword>
<evidence type="ECO:0000313" key="3">
    <source>
        <dbReference type="EMBL" id="MRG94592.1"/>
    </source>
</evidence>